<dbReference type="PANTHER" id="PTHR30404:SF0">
    <property type="entry name" value="N-ACETYLMURAMOYL-L-ALANINE AMIDASE AMIC"/>
    <property type="match status" value="1"/>
</dbReference>
<evidence type="ECO:0000313" key="7">
    <source>
        <dbReference type="Proteomes" id="UP001596405"/>
    </source>
</evidence>
<keyword evidence="7" id="KW-1185">Reference proteome</keyword>
<evidence type="ECO:0000256" key="3">
    <source>
        <dbReference type="ARBA" id="ARBA00022801"/>
    </source>
</evidence>
<comment type="catalytic activity">
    <reaction evidence="1">
        <text>Hydrolyzes the link between N-acetylmuramoyl residues and L-amino acid residues in certain cell-wall glycopeptides.</text>
        <dbReference type="EC" id="3.5.1.28"/>
    </reaction>
</comment>
<dbReference type="InterPro" id="IPR021731">
    <property type="entry name" value="AMIN_dom"/>
</dbReference>
<evidence type="ECO:0000259" key="5">
    <source>
        <dbReference type="SMART" id="SM00646"/>
    </source>
</evidence>
<dbReference type="GO" id="GO:0008745">
    <property type="term" value="F:N-acetylmuramoyl-L-alanine amidase activity"/>
    <property type="evidence" value="ECO:0007669"/>
    <property type="project" value="UniProtKB-EC"/>
</dbReference>
<dbReference type="InterPro" id="IPR050695">
    <property type="entry name" value="N-acetylmuramoyl_amidase_3"/>
</dbReference>
<dbReference type="EMBL" id="JBHSYQ010000001">
    <property type="protein sequence ID" value="MFC6996007.1"/>
    <property type="molecule type" value="Genomic_DNA"/>
</dbReference>
<organism evidence="6 7">
    <name type="scientific">Rufibacter roseus</name>
    <dbReference type="NCBI Taxonomy" id="1567108"/>
    <lineage>
        <taxon>Bacteria</taxon>
        <taxon>Pseudomonadati</taxon>
        <taxon>Bacteroidota</taxon>
        <taxon>Cytophagia</taxon>
        <taxon>Cytophagales</taxon>
        <taxon>Hymenobacteraceae</taxon>
        <taxon>Rufibacter</taxon>
    </lineage>
</organism>
<dbReference type="PANTHER" id="PTHR30404">
    <property type="entry name" value="N-ACETYLMURAMOYL-L-ALANINE AMIDASE"/>
    <property type="match status" value="1"/>
</dbReference>
<feature type="domain" description="MurNAc-LAA" evidence="5">
    <location>
        <begin position="389"/>
        <end position="497"/>
    </location>
</feature>
<gene>
    <name evidence="6" type="ORF">ACFQHR_00140</name>
</gene>
<dbReference type="InterPro" id="IPR002508">
    <property type="entry name" value="MurNAc-LAA_cat"/>
</dbReference>
<dbReference type="Gene3D" id="3.40.630.40">
    <property type="entry name" value="Zn-dependent exopeptidases"/>
    <property type="match status" value="1"/>
</dbReference>
<name>A0ABW2DDR2_9BACT</name>
<evidence type="ECO:0000256" key="1">
    <source>
        <dbReference type="ARBA" id="ARBA00001561"/>
    </source>
</evidence>
<dbReference type="CDD" id="cd02696">
    <property type="entry name" value="MurNAc-LAA"/>
    <property type="match status" value="1"/>
</dbReference>
<keyword evidence="4" id="KW-0732">Signal</keyword>
<reference evidence="7" key="1">
    <citation type="journal article" date="2019" name="Int. J. Syst. Evol. Microbiol.">
        <title>The Global Catalogue of Microorganisms (GCM) 10K type strain sequencing project: providing services to taxonomists for standard genome sequencing and annotation.</title>
        <authorList>
            <consortium name="The Broad Institute Genomics Platform"/>
            <consortium name="The Broad Institute Genome Sequencing Center for Infectious Disease"/>
            <person name="Wu L."/>
            <person name="Ma J."/>
        </authorList>
    </citation>
    <scope>NUCLEOTIDE SEQUENCE [LARGE SCALE GENOMIC DNA]</scope>
    <source>
        <strain evidence="7">CGMCC 4.7393</strain>
    </source>
</reference>
<dbReference type="Proteomes" id="UP001596405">
    <property type="component" value="Unassembled WGS sequence"/>
</dbReference>
<dbReference type="EC" id="3.5.1.28" evidence="2"/>
<keyword evidence="3 6" id="KW-0378">Hydrolase</keyword>
<feature type="signal peptide" evidence="4">
    <location>
        <begin position="1"/>
        <end position="19"/>
    </location>
</feature>
<evidence type="ECO:0000313" key="6">
    <source>
        <dbReference type="EMBL" id="MFC6996007.1"/>
    </source>
</evidence>
<evidence type="ECO:0000256" key="2">
    <source>
        <dbReference type="ARBA" id="ARBA00011901"/>
    </source>
</evidence>
<evidence type="ECO:0000256" key="4">
    <source>
        <dbReference type="SAM" id="SignalP"/>
    </source>
</evidence>
<sequence>MKFQYFLLLCFTITFQANAQSNSTSATATSPTPADLQVEYVRTEPNAELWLQPGDRLNVRVKAKPGLKVNLWNQHPLHEIPAAQNKGEAGLYVGGYIIQPSDKLSDQHLPIIVDDTTDTQPHTVFFTKTKITILNPAQPLYGLTTTSDAYMNYGLGEDRLGGAKMGFLDSLVRVQINGRVGRDYRIKLSNTLNAYIPVRQVQLEGPSSFTGESLTSSWSVTGEDEKGKYDFVRVAVGQRLPYTSYMDVDPSRIVVDIYGAVSNSNWITLHRTLREVKNVQYQQLTSDVFRVIIDLKHPQAWGYGIGYQGNSLVIKVKRQPEKLKLKHLTIAVDAGHGGTNTGTKGKTGIPEKEITLKIAQHLKKELEKKGANVIMTREADVTVDNSERVRILKQAQPDLLVSVHVNSAGRPEVQGASTYYRHLAFRPLSQALYEEVLKLDLKEFGNIGGFNFALNAPTEFPNALVETAFASNPEDEQKLINPEFQEDMAEQIRKGIERFLKETKKRK</sequence>
<comment type="caution">
    <text evidence="6">The sequence shown here is derived from an EMBL/GenBank/DDBJ whole genome shotgun (WGS) entry which is preliminary data.</text>
</comment>
<dbReference type="Pfam" id="PF11741">
    <property type="entry name" value="AMIN"/>
    <property type="match status" value="1"/>
</dbReference>
<dbReference type="SUPFAM" id="SSF53187">
    <property type="entry name" value="Zn-dependent exopeptidases"/>
    <property type="match status" value="1"/>
</dbReference>
<dbReference type="Gene3D" id="2.60.40.3500">
    <property type="match status" value="1"/>
</dbReference>
<proteinExistence type="predicted"/>
<feature type="chain" id="PRO_5046321794" description="N-acetylmuramoyl-L-alanine amidase" evidence="4">
    <location>
        <begin position="20"/>
        <end position="507"/>
    </location>
</feature>
<dbReference type="SMART" id="SM00646">
    <property type="entry name" value="Ami_3"/>
    <property type="match status" value="1"/>
</dbReference>
<accession>A0ABW2DDR2</accession>
<protein>
    <recommendedName>
        <fullName evidence="2">N-acetylmuramoyl-L-alanine amidase</fullName>
        <ecNumber evidence="2">3.5.1.28</ecNumber>
    </recommendedName>
</protein>
<dbReference type="RefSeq" id="WP_082883159.1">
    <property type="nucleotide sequence ID" value="NZ_JBHSYQ010000001.1"/>
</dbReference>
<dbReference type="Pfam" id="PF01520">
    <property type="entry name" value="Amidase_3"/>
    <property type="match status" value="1"/>
</dbReference>